<evidence type="ECO:0000313" key="1">
    <source>
        <dbReference type="EMBL" id="KAH7937283.1"/>
    </source>
</evidence>
<proteinExistence type="predicted"/>
<accession>A0ACB8C8M9</accession>
<dbReference type="EMBL" id="CM023477">
    <property type="protein sequence ID" value="KAH7937283.1"/>
    <property type="molecule type" value="Genomic_DNA"/>
</dbReference>
<keyword evidence="2" id="KW-1185">Reference proteome</keyword>
<gene>
    <name evidence="1" type="ORF">HPB49_010014</name>
</gene>
<name>A0ACB8C8M9_DERSI</name>
<comment type="caution">
    <text evidence="1">The sequence shown here is derived from an EMBL/GenBank/DDBJ whole genome shotgun (WGS) entry which is preliminary data.</text>
</comment>
<sequence>MAQRRYSQPFAEDLSASKMPRSNSRTAAPSTAGAPTEATRSPGRHRKPLRATTAASAPQGNEPLLEAEHISSGAAERRQLLAEDGMPLPTVTAMQPAVNTESVKLPPGTQVVPFQGDIACFSSRAPFPPWPPGYLPYAAPAFSQSTSSSSTMSPPSSSDSLGKRMETQFLMSDSAQTRSRTARRSTSTMDSTISSNSFARTRTMDSSSQEKPTHVEVSVDAGRPSTTSAFPSTMRAVIETILPRNQNHEMTIETTFKRGRGEVPGAADRSGSTGCHNMPPPPPPPRPPPQPLESLPKSEPVKVTAAQLLNDQPSVESLAPAKPATTTSAPSVLGPAVSGRVIPIPTAPDLNASCPVYPGPVVSDPIASGQTVPGPPGSNHASDDIQHKVQEQVGATILPVETVLPPVVEETAQKTGSTGSIHAEPSGKETDVPQGEAAANIEHLHAPKTEQGIVALPPQEETAHEVGGVFPGLEVPPSSSAEGKPPECGSSGPLIGAAGAPLPGAPMQWRELSPSAAAPSPAAPSPAAPSPAAPRFLPLPERMRGPPLLQGRFPMMPPGPPPGIWRGPFRGGPEQRTPRQPFPRFRPPPMRGPPNVPPPQPVTQYAEIKLSMASAPKVPFSTESSSRLGREPPRREPLHGEGEGALDKPPPNTKCVTKGGEDGPLARVVKVEEPLILDREIIMQRTGTHDLEILSTPLGALRDEDEAASAKTALAMQSLDASIVRKAKGKISMAVQSPKFTTPPKKSKIKTARKDKSKTTRSDIAQKAAEKGEFPTSHDIKSDSLHEARHSEQSKPVAGKIEPDFRHVEANERPPAAKHQPSTTLVDKPPAAMKPADVSEAYTVIISPYEPLSRPTLNAVDEVPRPPASPGAVVPAADVVLKRANDNEAAVESDLASMQEQAVAPSAPRRESSTFAVTRKSHEVLGPPTMQPQQSGSNTPSTCLEKVGSWGTPDKEEKETVQEENKSEKRTVQTTVEQKLDPGSERNQEALVNPDPQEENAENKRLRVNRQESRESRAAPTFVDEGPSWPLLGCALGLVGISLMLLLALTYSMTTSVSLPPTTQTPPLTSTEQGIIYCSSQFCDREADYIKTLLSASGKGACENFYEHVCGTWPLAHPLYSSTGAGAAVSSDTIIQDRLDEALVLLLASRNAEDVGIAVDVYEACVDRNKADTAANDVKELFKTWTIRQWPRDVNGTMKDVWNFAGELVRDLGLSSILDVVLAPGSPYSDNAIVELRKPTHIFLRSGASRPPVIALFRAALRDLASEFTQAPKADILEETTNVFIRLGSSSARLSVVDLMGTKFTEPSAAAVRLSELDAEVIHFLTNAFDGALRFEPTTLVILRPPRYLRDYLTSVTRELAPRALMNYMGFLALVHLSAFLPERHVHLRQLFAKKMRGRTLPGVSNSSALCAMAVERILPACFNKLSSGFFRDVEYNARVPEKLSQLEDAFARNIGYLVWMSDEQILVNRYQIKRRRASQLGPAASTNGNDSCGPSQVSRHTDSPVEFYRAVSRAQQHSKWQHAIAGGAASGDAPIRPSSVHARYDRSLGRVLVPAALFNTSVPGNSTGFSLQLARYAVRFYRALLESFFVDERGHFNPDEGSRRRLETLLQCFEWDLRELPTALRGPVAPDPAVSRGAVLQQTAALQLAFRAFQELWQVRRAWNVDFRYQRLPGLSAEALFFVYYALDNCENSDLVYKEHQGHWLPAEYRVNLPLRHLVEFAPLFNCSADTNMGRMGLGRTCAVVTPDTWTIRAPASG</sequence>
<organism evidence="1 2">
    <name type="scientific">Dermacentor silvarum</name>
    <name type="common">Tick</name>
    <dbReference type="NCBI Taxonomy" id="543639"/>
    <lineage>
        <taxon>Eukaryota</taxon>
        <taxon>Metazoa</taxon>
        <taxon>Ecdysozoa</taxon>
        <taxon>Arthropoda</taxon>
        <taxon>Chelicerata</taxon>
        <taxon>Arachnida</taxon>
        <taxon>Acari</taxon>
        <taxon>Parasitiformes</taxon>
        <taxon>Ixodida</taxon>
        <taxon>Ixodoidea</taxon>
        <taxon>Ixodidae</taxon>
        <taxon>Rhipicephalinae</taxon>
        <taxon>Dermacentor</taxon>
    </lineage>
</organism>
<reference evidence="1" key="1">
    <citation type="submission" date="2020-05" db="EMBL/GenBank/DDBJ databases">
        <title>Large-scale comparative analyses of tick genomes elucidate their genetic diversity and vector capacities.</title>
        <authorList>
            <person name="Jia N."/>
            <person name="Wang J."/>
            <person name="Shi W."/>
            <person name="Du L."/>
            <person name="Sun Y."/>
            <person name="Zhan W."/>
            <person name="Jiang J."/>
            <person name="Wang Q."/>
            <person name="Zhang B."/>
            <person name="Ji P."/>
            <person name="Sakyi L.B."/>
            <person name="Cui X."/>
            <person name="Yuan T."/>
            <person name="Jiang B."/>
            <person name="Yang W."/>
            <person name="Lam T.T.-Y."/>
            <person name="Chang Q."/>
            <person name="Ding S."/>
            <person name="Wang X."/>
            <person name="Zhu J."/>
            <person name="Ruan X."/>
            <person name="Zhao L."/>
            <person name="Wei J."/>
            <person name="Que T."/>
            <person name="Du C."/>
            <person name="Cheng J."/>
            <person name="Dai P."/>
            <person name="Han X."/>
            <person name="Huang E."/>
            <person name="Gao Y."/>
            <person name="Liu J."/>
            <person name="Shao H."/>
            <person name="Ye R."/>
            <person name="Li L."/>
            <person name="Wei W."/>
            <person name="Wang X."/>
            <person name="Wang C."/>
            <person name="Yang T."/>
            <person name="Huo Q."/>
            <person name="Li W."/>
            <person name="Guo W."/>
            <person name="Chen H."/>
            <person name="Zhou L."/>
            <person name="Ni X."/>
            <person name="Tian J."/>
            <person name="Zhou Y."/>
            <person name="Sheng Y."/>
            <person name="Liu T."/>
            <person name="Pan Y."/>
            <person name="Xia L."/>
            <person name="Li J."/>
            <person name="Zhao F."/>
            <person name="Cao W."/>
        </authorList>
    </citation>
    <scope>NUCLEOTIDE SEQUENCE</scope>
    <source>
        <strain evidence="1">Dsil-2018</strain>
    </source>
</reference>
<protein>
    <submittedName>
        <fullName evidence="1">Uncharacterized protein</fullName>
    </submittedName>
</protein>
<evidence type="ECO:0000313" key="2">
    <source>
        <dbReference type="Proteomes" id="UP000821865"/>
    </source>
</evidence>
<dbReference type="Proteomes" id="UP000821865">
    <property type="component" value="Chromosome 8"/>
</dbReference>